<dbReference type="Proteomes" id="UP000294003">
    <property type="component" value="Unassembled WGS sequence"/>
</dbReference>
<feature type="region of interest" description="Disordered" evidence="1">
    <location>
        <begin position="23"/>
        <end position="117"/>
    </location>
</feature>
<sequence length="117" mass="12254">MALLSPYTFPITITILLSTLMQTSDEEEEAIEAQNGGDGKGEPKEGKTSGGSYDGDKARSPTARALLRGAHGPAYDEDAIETADAPVAPASYSSTIHDSQPAGVPTKMPPSEDELVY</sequence>
<evidence type="ECO:0000256" key="2">
    <source>
        <dbReference type="SAM" id="SignalP"/>
    </source>
</evidence>
<evidence type="ECO:0000313" key="3">
    <source>
        <dbReference type="EMBL" id="RYO81670.1"/>
    </source>
</evidence>
<protein>
    <submittedName>
        <fullName evidence="3">Uncharacterized protein</fullName>
    </submittedName>
</protein>
<organism evidence="3 4">
    <name type="scientific">Monosporascus cannonballus</name>
    <dbReference type="NCBI Taxonomy" id="155416"/>
    <lineage>
        <taxon>Eukaryota</taxon>
        <taxon>Fungi</taxon>
        <taxon>Dikarya</taxon>
        <taxon>Ascomycota</taxon>
        <taxon>Pezizomycotina</taxon>
        <taxon>Sordariomycetes</taxon>
        <taxon>Xylariomycetidae</taxon>
        <taxon>Xylariales</taxon>
        <taxon>Xylariales incertae sedis</taxon>
        <taxon>Monosporascus</taxon>
    </lineage>
</organism>
<keyword evidence="4" id="KW-1185">Reference proteome</keyword>
<keyword evidence="2" id="KW-0732">Signal</keyword>
<feature type="signal peptide" evidence="2">
    <location>
        <begin position="1"/>
        <end position="25"/>
    </location>
</feature>
<feature type="chain" id="PRO_5045738350" evidence="2">
    <location>
        <begin position="26"/>
        <end position="117"/>
    </location>
</feature>
<reference evidence="3 4" key="1">
    <citation type="submission" date="2018-06" db="EMBL/GenBank/DDBJ databases">
        <title>Complete Genomes of Monosporascus.</title>
        <authorList>
            <person name="Robinson A.J."/>
            <person name="Natvig D.O."/>
        </authorList>
    </citation>
    <scope>NUCLEOTIDE SEQUENCE [LARGE SCALE GENOMIC DNA]</scope>
    <source>
        <strain evidence="3 4">CBS 609.92</strain>
    </source>
</reference>
<gene>
    <name evidence="3" type="ORF">DL762_006987</name>
</gene>
<dbReference type="EMBL" id="QJNS01000244">
    <property type="protein sequence ID" value="RYO81670.1"/>
    <property type="molecule type" value="Genomic_DNA"/>
</dbReference>
<comment type="caution">
    <text evidence="3">The sequence shown here is derived from an EMBL/GenBank/DDBJ whole genome shotgun (WGS) entry which is preliminary data.</text>
</comment>
<evidence type="ECO:0000256" key="1">
    <source>
        <dbReference type="SAM" id="MobiDB-lite"/>
    </source>
</evidence>
<accession>A0ABY0H0F7</accession>
<evidence type="ECO:0000313" key="4">
    <source>
        <dbReference type="Proteomes" id="UP000294003"/>
    </source>
</evidence>
<name>A0ABY0H0F7_9PEZI</name>
<proteinExistence type="predicted"/>